<dbReference type="SUPFAM" id="SSF52540">
    <property type="entry name" value="P-loop containing nucleoside triphosphate hydrolases"/>
    <property type="match status" value="1"/>
</dbReference>
<reference evidence="1 2" key="1">
    <citation type="journal article" date="2014" name="BMC Genomics">
        <title>Comparison of environmental and isolate Sulfobacillus genomes reveals diverse carbon, sulfur, nitrogen, and hydrogen metabolisms.</title>
        <authorList>
            <person name="Justice N.B."/>
            <person name="Norman A."/>
            <person name="Brown C.T."/>
            <person name="Singh A."/>
            <person name="Thomas B.C."/>
            <person name="Banfield J.F."/>
        </authorList>
    </citation>
    <scope>NUCLEOTIDE SEQUENCE [LARGE SCALE GENOMIC DNA]</scope>
    <source>
        <strain evidence="1">AMDSBA4</strain>
    </source>
</reference>
<dbReference type="AlphaFoldDB" id="A0A2T2XFD3"/>
<evidence type="ECO:0000313" key="2">
    <source>
        <dbReference type="Proteomes" id="UP000242972"/>
    </source>
</evidence>
<name>A0A2T2XFD3_9FIRM</name>
<dbReference type="PANTHER" id="PTHR30121:SF6">
    <property type="entry name" value="SLR6007 PROTEIN"/>
    <property type="match status" value="1"/>
</dbReference>
<dbReference type="Gene3D" id="1.10.8.730">
    <property type="match status" value="1"/>
</dbReference>
<dbReference type="InterPro" id="IPR027417">
    <property type="entry name" value="P-loop_NTPase"/>
</dbReference>
<comment type="caution">
    <text evidence="1">The sequence shown here is derived from an EMBL/GenBank/DDBJ whole genome shotgun (WGS) entry which is preliminary data.</text>
</comment>
<accession>A0A2T2XFD3</accession>
<dbReference type="Proteomes" id="UP000242972">
    <property type="component" value="Unassembled WGS sequence"/>
</dbReference>
<dbReference type="InterPro" id="IPR051162">
    <property type="entry name" value="T4SS_component"/>
</dbReference>
<dbReference type="EMBL" id="PXYW01000025">
    <property type="protein sequence ID" value="PSR33188.1"/>
    <property type="molecule type" value="Genomic_DNA"/>
</dbReference>
<protein>
    <submittedName>
        <fullName evidence="1">Conjugal transfer protein TraC</fullName>
    </submittedName>
</protein>
<dbReference type="PANTHER" id="PTHR30121">
    <property type="entry name" value="UNCHARACTERIZED PROTEIN YJGR-RELATED"/>
    <property type="match status" value="1"/>
</dbReference>
<gene>
    <name evidence="1" type="ORF">C7B46_11050</name>
</gene>
<proteinExistence type="predicted"/>
<evidence type="ECO:0000313" key="1">
    <source>
        <dbReference type="EMBL" id="PSR33188.1"/>
    </source>
</evidence>
<dbReference type="Gene3D" id="3.40.50.300">
    <property type="entry name" value="P-loop containing nucleotide triphosphate hydrolases"/>
    <property type="match status" value="1"/>
</dbReference>
<organism evidence="1 2">
    <name type="scientific">Sulfobacillus benefaciens</name>
    <dbReference type="NCBI Taxonomy" id="453960"/>
    <lineage>
        <taxon>Bacteria</taxon>
        <taxon>Bacillati</taxon>
        <taxon>Bacillota</taxon>
        <taxon>Clostridia</taxon>
        <taxon>Eubacteriales</taxon>
        <taxon>Clostridiales Family XVII. Incertae Sedis</taxon>
        <taxon>Sulfobacillus</taxon>
    </lineage>
</organism>
<sequence length="568" mass="64666">MGLISRIRSRKVIPTVSAIMPDAIQFGADKWQMHGKWYRSFLVVAYPREVQAGWFEPFLRFPRPLILTIFSGPVPIDLQLGSMNRSLLWNLGEEEANRRSGRLADPVRHTAIEDAERIRGRVARGETRLIETHLTATLWAESLEELDDASNLLIGLASGMLLVMRLLRYQQEVGLQRILPVFGSPSHPREMDAHAWATLFPYASQEIVHEHGQIWGANAQTHSLVIIDRFQLPSPHSVTVAWSGAGKSFAAKLEILRTRYRGIPVKVLDPEGEYRVLEHIGAHIWKIGDPDNPEFPWDPFRIESNDTPEETERQVDFLLRFVERLDPSIKQMTPILERALWRIIRRFQPSTARGGETTLVFRQRSEIVCDDNILLQELQEIDFATSERVEALIHRWKVLAPVGAKSGFGCQVFDLSRLTEKMKAAAYLAVTEYIARTVIEVPRQLVVFDEAWQLLNDPNTAPYLESLYRRARKWGTALALLTQDIGDFTRNKAAEVCLRNSPIVLLLRQHPESLAEVTQLMRLEAGEVELLNFAQRGQGILIVGDDHVPLNVLAAPYEVRLINMETAR</sequence>